<keyword evidence="4" id="KW-1133">Transmembrane helix</keyword>
<feature type="compositionally biased region" description="Basic and acidic residues" evidence="3">
    <location>
        <begin position="50"/>
        <end position="59"/>
    </location>
</feature>
<dbReference type="GO" id="GO:0005507">
    <property type="term" value="F:copper ion binding"/>
    <property type="evidence" value="ECO:0007669"/>
    <property type="project" value="InterPro"/>
</dbReference>
<name>A0A561U105_9PSEU</name>
<evidence type="ECO:0000256" key="3">
    <source>
        <dbReference type="SAM" id="MobiDB-lite"/>
    </source>
</evidence>
<dbReference type="AlphaFoldDB" id="A0A561U105"/>
<dbReference type="InterPro" id="IPR007348">
    <property type="entry name" value="CopC_dom"/>
</dbReference>
<dbReference type="RefSeq" id="WP_186459619.1">
    <property type="nucleotide sequence ID" value="NZ_VIWX01000006.1"/>
</dbReference>
<organism evidence="7 8">
    <name type="scientific">Saccharopolyspora dendranthemae</name>
    <dbReference type="NCBI Taxonomy" id="1181886"/>
    <lineage>
        <taxon>Bacteria</taxon>
        <taxon>Bacillati</taxon>
        <taxon>Actinomycetota</taxon>
        <taxon>Actinomycetes</taxon>
        <taxon>Pseudonocardiales</taxon>
        <taxon>Pseudonocardiaceae</taxon>
        <taxon>Saccharopolyspora</taxon>
    </lineage>
</organism>
<protein>
    <recommendedName>
        <fullName evidence="6">CopC domain-containing protein</fullName>
    </recommendedName>
</protein>
<evidence type="ECO:0000259" key="6">
    <source>
        <dbReference type="Pfam" id="PF04234"/>
    </source>
</evidence>
<dbReference type="Gene3D" id="2.60.40.1220">
    <property type="match status" value="1"/>
</dbReference>
<keyword evidence="8" id="KW-1185">Reference proteome</keyword>
<keyword evidence="1 5" id="KW-0732">Signal</keyword>
<sequence length="156" mass="16175">MTALLVLLGAGTALAHSGLNIAVPGPGETAEAGVDRIEMDFAGALDESKPPRIEVKDPAGTDQVSGDPDVSANHATVHMEPLKPGLHTVKYTTTFDDGHTTEGGYYLNVAPAPPGESSGGSYTTWLLFGGGTVIVLLLIVVMALILRPSKSDEDHD</sequence>
<evidence type="ECO:0000256" key="2">
    <source>
        <dbReference type="ARBA" id="ARBA00023008"/>
    </source>
</evidence>
<accession>A0A561U105</accession>
<evidence type="ECO:0000313" key="8">
    <source>
        <dbReference type="Proteomes" id="UP000316184"/>
    </source>
</evidence>
<dbReference type="GO" id="GO:0042597">
    <property type="term" value="C:periplasmic space"/>
    <property type="evidence" value="ECO:0007669"/>
    <property type="project" value="InterPro"/>
</dbReference>
<feature type="transmembrane region" description="Helical" evidence="4">
    <location>
        <begin position="125"/>
        <end position="146"/>
    </location>
</feature>
<evidence type="ECO:0000256" key="5">
    <source>
        <dbReference type="SAM" id="SignalP"/>
    </source>
</evidence>
<feature type="domain" description="CopC" evidence="6">
    <location>
        <begin position="16"/>
        <end position="106"/>
    </location>
</feature>
<proteinExistence type="predicted"/>
<keyword evidence="2" id="KW-0186">Copper</keyword>
<dbReference type="InterPro" id="IPR014756">
    <property type="entry name" value="Ig_E-set"/>
</dbReference>
<feature type="region of interest" description="Disordered" evidence="3">
    <location>
        <begin position="50"/>
        <end position="72"/>
    </location>
</feature>
<evidence type="ECO:0000256" key="4">
    <source>
        <dbReference type="SAM" id="Phobius"/>
    </source>
</evidence>
<evidence type="ECO:0000313" key="7">
    <source>
        <dbReference type="EMBL" id="TWF93036.1"/>
    </source>
</evidence>
<keyword evidence="4" id="KW-0812">Transmembrane</keyword>
<dbReference type="EMBL" id="VIWX01000006">
    <property type="protein sequence ID" value="TWF93036.1"/>
    <property type="molecule type" value="Genomic_DNA"/>
</dbReference>
<dbReference type="SUPFAM" id="SSF81296">
    <property type="entry name" value="E set domains"/>
    <property type="match status" value="1"/>
</dbReference>
<feature type="signal peptide" evidence="5">
    <location>
        <begin position="1"/>
        <end position="15"/>
    </location>
</feature>
<reference evidence="7 8" key="1">
    <citation type="submission" date="2019-06" db="EMBL/GenBank/DDBJ databases">
        <title>Sequencing the genomes of 1000 actinobacteria strains.</title>
        <authorList>
            <person name="Klenk H.-P."/>
        </authorList>
    </citation>
    <scope>NUCLEOTIDE SEQUENCE [LARGE SCALE GENOMIC DNA]</scope>
    <source>
        <strain evidence="7 8">DSM 46699</strain>
    </source>
</reference>
<dbReference type="Proteomes" id="UP000316184">
    <property type="component" value="Unassembled WGS sequence"/>
</dbReference>
<dbReference type="GO" id="GO:0046688">
    <property type="term" value="P:response to copper ion"/>
    <property type="evidence" value="ECO:0007669"/>
    <property type="project" value="InterPro"/>
</dbReference>
<feature type="chain" id="PRO_5021880139" description="CopC domain-containing protein" evidence="5">
    <location>
        <begin position="16"/>
        <end position="156"/>
    </location>
</feature>
<dbReference type="InterPro" id="IPR014755">
    <property type="entry name" value="Cu-Rt/internalin_Ig-like"/>
</dbReference>
<comment type="caution">
    <text evidence="7">The sequence shown here is derived from an EMBL/GenBank/DDBJ whole genome shotgun (WGS) entry which is preliminary data.</text>
</comment>
<evidence type="ECO:0000256" key="1">
    <source>
        <dbReference type="ARBA" id="ARBA00022729"/>
    </source>
</evidence>
<dbReference type="Pfam" id="PF04234">
    <property type="entry name" value="CopC"/>
    <property type="match status" value="1"/>
</dbReference>
<gene>
    <name evidence="7" type="ORF">FHU35_16319</name>
</gene>
<keyword evidence="4" id="KW-0472">Membrane</keyword>